<gene>
    <name evidence="1" type="ORF">GCM10007425_18150</name>
</gene>
<evidence type="ECO:0000313" key="1">
    <source>
        <dbReference type="EMBL" id="GGG24062.1"/>
    </source>
</evidence>
<reference evidence="1" key="1">
    <citation type="journal article" date="2014" name="Int. J. Syst. Evol. Microbiol.">
        <title>Complete genome sequence of Corynebacterium casei LMG S-19264T (=DSM 44701T), isolated from a smear-ripened cheese.</title>
        <authorList>
            <consortium name="US DOE Joint Genome Institute (JGI-PGF)"/>
            <person name="Walter F."/>
            <person name="Albersmeier A."/>
            <person name="Kalinowski J."/>
            <person name="Ruckert C."/>
        </authorList>
    </citation>
    <scope>NUCLEOTIDE SEQUENCE</scope>
    <source>
        <strain evidence="1">CGMCC 1.15760</strain>
    </source>
</reference>
<evidence type="ECO:0000313" key="2">
    <source>
        <dbReference type="Proteomes" id="UP000616608"/>
    </source>
</evidence>
<sequence>MKKTYYVQEYETLYMTEQLSEIDLQQLTQLARTKEDGEQYRFMVDELKEQMRLQFTSYVGVIELETIRIVIQPKFDATFERLTNMIAFSQTGIVLQMNGGQGQIGENTLFTRLIHYYVQEVQKVMRKGLKKEYVEQTSNQYQLRGRIKITENMRYNYHVPTKLYCEYDELTYDITENQQIVTVLQKIFAYPLPIDVRRSISQLLTHLQGIRQLASNTIAITYDRTNQHYKRAHQLGNFIMHHLFITNPLTTKQTPFAFLVNMNAVFEHFIRQLCQSFLPKTYTVHYTKRIRNAIMLNQQTYRQIEPDLLIQHHPTNEYVVIDAKYKGYGQQKVVNTDIYQLVFYAQYFQIDKLYYEATIIYPAYSKDEENSKTIDINAKNQPLGKIHVKSIAIEQVVEWLQQDNQKALTAYVLAWVV</sequence>
<dbReference type="Pfam" id="PF10117">
    <property type="entry name" value="McrBC"/>
    <property type="match status" value="1"/>
</dbReference>
<dbReference type="PANTHER" id="PTHR38733">
    <property type="entry name" value="PROTEIN MCRC"/>
    <property type="match status" value="1"/>
</dbReference>
<name>A0A917G5M6_9BACI</name>
<dbReference type="EMBL" id="BMJT01000005">
    <property type="protein sequence ID" value="GGG24062.1"/>
    <property type="molecule type" value="Genomic_DNA"/>
</dbReference>
<dbReference type="RefSeq" id="WP_188614728.1">
    <property type="nucleotide sequence ID" value="NZ_BMJT01000005.1"/>
</dbReference>
<dbReference type="InterPro" id="IPR019292">
    <property type="entry name" value="McrC"/>
</dbReference>
<dbReference type="AlphaFoldDB" id="A0A917G5M6"/>
<protein>
    <recommendedName>
        <fullName evidence="3">Restriction endonuclease</fullName>
    </recommendedName>
</protein>
<accession>A0A917G5M6</accession>
<proteinExistence type="predicted"/>
<comment type="caution">
    <text evidence="1">The sequence shown here is derived from an EMBL/GenBank/DDBJ whole genome shotgun (WGS) entry which is preliminary data.</text>
</comment>
<organism evidence="1 2">
    <name type="scientific">Lysinibacillus alkalisoli</name>
    <dbReference type="NCBI Taxonomy" id="1911548"/>
    <lineage>
        <taxon>Bacteria</taxon>
        <taxon>Bacillati</taxon>
        <taxon>Bacillota</taxon>
        <taxon>Bacilli</taxon>
        <taxon>Bacillales</taxon>
        <taxon>Bacillaceae</taxon>
        <taxon>Lysinibacillus</taxon>
    </lineage>
</organism>
<evidence type="ECO:0008006" key="3">
    <source>
        <dbReference type="Google" id="ProtNLM"/>
    </source>
</evidence>
<dbReference type="Proteomes" id="UP000616608">
    <property type="component" value="Unassembled WGS sequence"/>
</dbReference>
<dbReference type="PANTHER" id="PTHR38733:SF1">
    <property type="entry name" value="TYPE IV METHYL-DIRECTED RESTRICTION ENZYME ECOKMCRBC"/>
    <property type="match status" value="1"/>
</dbReference>
<keyword evidence="2" id="KW-1185">Reference proteome</keyword>
<reference evidence="1" key="2">
    <citation type="submission" date="2020-09" db="EMBL/GenBank/DDBJ databases">
        <authorList>
            <person name="Sun Q."/>
            <person name="Zhou Y."/>
        </authorList>
    </citation>
    <scope>NUCLEOTIDE SEQUENCE</scope>
    <source>
        <strain evidence="1">CGMCC 1.15760</strain>
    </source>
</reference>